<evidence type="ECO:0000259" key="4">
    <source>
        <dbReference type="PROSITE" id="PS51820"/>
    </source>
</evidence>
<dbReference type="Gene3D" id="2.60.40.10">
    <property type="entry name" value="Immunoglobulins"/>
    <property type="match status" value="3"/>
</dbReference>
<dbReference type="SMART" id="SM00060">
    <property type="entry name" value="FN3"/>
    <property type="match status" value="4"/>
</dbReference>
<keyword evidence="6" id="KW-1185">Reference proteome</keyword>
<dbReference type="InterPro" id="IPR037524">
    <property type="entry name" value="PA14/GLEYA"/>
</dbReference>
<dbReference type="Pfam" id="PF00041">
    <property type="entry name" value="fn3"/>
    <property type="match status" value="3"/>
</dbReference>
<feature type="domain" description="PA14" evidence="4">
    <location>
        <begin position="704"/>
        <end position="845"/>
    </location>
</feature>
<keyword evidence="2" id="KW-0732">Signal</keyword>
<dbReference type="InterPro" id="IPR007280">
    <property type="entry name" value="Peptidase_C_arc/bac"/>
</dbReference>
<comment type="caution">
    <text evidence="5">The sequence shown here is derived from an EMBL/GenBank/DDBJ whole genome shotgun (WGS) entry which is preliminary data.</text>
</comment>
<evidence type="ECO:0000313" key="6">
    <source>
        <dbReference type="Proteomes" id="UP000326903"/>
    </source>
</evidence>
<evidence type="ECO:0000313" key="5">
    <source>
        <dbReference type="EMBL" id="KAA9038414.1"/>
    </source>
</evidence>
<evidence type="ECO:0000256" key="1">
    <source>
        <dbReference type="ARBA" id="ARBA00022737"/>
    </source>
</evidence>
<dbReference type="RefSeq" id="WP_150415089.1">
    <property type="nucleotide sequence ID" value="NZ_VYQF01000003.1"/>
</dbReference>
<feature type="signal peptide" evidence="2">
    <location>
        <begin position="1"/>
        <end position="19"/>
    </location>
</feature>
<dbReference type="Pfam" id="PF04151">
    <property type="entry name" value="PPC"/>
    <property type="match status" value="1"/>
</dbReference>
<dbReference type="SUPFAM" id="SSF49265">
    <property type="entry name" value="Fibronectin type III"/>
    <property type="match status" value="1"/>
</dbReference>
<reference evidence="5 6" key="1">
    <citation type="submission" date="2019-09" db="EMBL/GenBank/DDBJ databases">
        <title>Draft genome sequence of Ginsengibacter sp. BR5-29.</title>
        <authorList>
            <person name="Im W.-T."/>
        </authorList>
    </citation>
    <scope>NUCLEOTIDE SEQUENCE [LARGE SCALE GENOMIC DNA]</scope>
    <source>
        <strain evidence="5 6">BR5-29</strain>
    </source>
</reference>
<dbReference type="Pfam" id="PF07691">
    <property type="entry name" value="PA14"/>
    <property type="match status" value="3"/>
</dbReference>
<name>A0A5J5IFL1_9BACT</name>
<dbReference type="EMBL" id="VYQF01000003">
    <property type="protein sequence ID" value="KAA9038414.1"/>
    <property type="molecule type" value="Genomic_DNA"/>
</dbReference>
<dbReference type="Gene3D" id="3.90.182.10">
    <property type="entry name" value="Toxin - Anthrax Protective Antigen,domain 1"/>
    <property type="match status" value="3"/>
</dbReference>
<dbReference type="InterPro" id="IPR013783">
    <property type="entry name" value="Ig-like_fold"/>
</dbReference>
<dbReference type="Gene3D" id="2.60.120.380">
    <property type="match status" value="1"/>
</dbReference>
<protein>
    <submittedName>
        <fullName evidence="5">T9SS type A sorting domain-containing protein</fullName>
    </submittedName>
</protein>
<dbReference type="Proteomes" id="UP000326903">
    <property type="component" value="Unassembled WGS sequence"/>
</dbReference>
<dbReference type="SUPFAM" id="SSF56988">
    <property type="entry name" value="Anthrax protective antigen"/>
    <property type="match status" value="3"/>
</dbReference>
<dbReference type="PROSITE" id="PS51820">
    <property type="entry name" value="PA14"/>
    <property type="match status" value="3"/>
</dbReference>
<dbReference type="InterPro" id="IPR011658">
    <property type="entry name" value="PA14_dom"/>
</dbReference>
<dbReference type="InterPro" id="IPR036116">
    <property type="entry name" value="FN3_sf"/>
</dbReference>
<dbReference type="CDD" id="cd00063">
    <property type="entry name" value="FN3"/>
    <property type="match status" value="3"/>
</dbReference>
<gene>
    <name evidence="5" type="ORF">FW778_12650</name>
</gene>
<evidence type="ECO:0000256" key="2">
    <source>
        <dbReference type="SAM" id="SignalP"/>
    </source>
</evidence>
<dbReference type="InterPro" id="IPR026444">
    <property type="entry name" value="Secre_tail"/>
</dbReference>
<feature type="domain" description="Fibronectin type-III" evidence="3">
    <location>
        <begin position="1009"/>
        <end position="1097"/>
    </location>
</feature>
<organism evidence="5 6">
    <name type="scientific">Ginsengibacter hankyongi</name>
    <dbReference type="NCBI Taxonomy" id="2607284"/>
    <lineage>
        <taxon>Bacteria</taxon>
        <taxon>Pseudomonadati</taxon>
        <taxon>Bacteroidota</taxon>
        <taxon>Chitinophagia</taxon>
        <taxon>Chitinophagales</taxon>
        <taxon>Chitinophagaceae</taxon>
        <taxon>Ginsengibacter</taxon>
    </lineage>
</organism>
<feature type="domain" description="PA14" evidence="4">
    <location>
        <begin position="551"/>
        <end position="692"/>
    </location>
</feature>
<dbReference type="NCBIfam" id="TIGR04183">
    <property type="entry name" value="Por_Secre_tail"/>
    <property type="match status" value="1"/>
</dbReference>
<sequence length="1501" mass="160131">MRLFIFISALVMSSLFATAQTGVSVLTQHNDINRTGWNNKETILNPANVSSGNFGRIGTFNVDDEVYAQPLVVNNITVGNHTGSVLYTATVNNTVYAFDADDVTDTAYLWKVSLNPSGQRAPNTADLKDAQWGTPCAGNYLDFSGRIGIVGTPVIDTVTNTLYVAAKTIDANGNFYAYLNALDLKTGQQKTGSPHLISAQVNGTGAGSVNGKVAFQAKFQNQRPGLLLYNNVVYVAFASHCDWGPYHGWVLGFDAGTLNFKYAYNTTPDARLGGIWMSGQGITVGPDGNLYVTTGNGVTTPDNTITGSRSSSMIKLSPQLTQLDWFTPANYAYLDSTDGDYGSDGVLIIPNSSTTVSGSKEGISYVIDYNNMGRFDSLNRQVKDTLIWNPNTFGDIHVHGSPVYAQLNGKEFVYGWAESSNLHQFSYDRNTGTFLNAYKQGNRTLDNGMPGAMLSLSSNGADTSSGIVWACFPTSGDANHQVRPGSFAAYKANDVSAGELWNSDQNPNDVIGYFAKFNPPTVANGKVYVPTFSKAIKVYGILPPDTSRCVNNGTGLKAEYFSNTAPTDPFPATATITTTTPTINFNWGTGGPPGISTDFFKARFTGTVQSIDAGTYTFYVTSDDGFRLWINNQLVIDKWIDKSASEDSATITLSKCTKNFIKLEYYENQYDAVCILKWKGPGIIKQVIPAVLLYPPDTTVQCISNGTGLLAEYFSNTASTAPFPATPTVTKTEPTINFSWGTGGPPGISVDSFKARFSGAVQSLDAGTYTFYVTSDDGYRLWVNNQLVLDRWFDKSPSEDSVNVPLAGCTKNSIKLEYYENLYDATCILKWSGPGILKQVIPAIQLYPVDSTKCTSNGTGLLAQYYSNTAPTDPFPATATVTKTEPTINFNWGTGGPPGISIDFFKARFTGTVQTITTGTYTFYVTSDDGFRLWINNQLVIDKWIDKSASEDSVSIPLPGCTKNVIKLEYYENQYDAVCILKWSGPGIAKQVIPAIQLYPADTTIACGDPAGLQSGSITTTSAVVSWTAVSNATSYSVDFKLDSSNTWINAASATIATSVTLSSLQAGSLYDWRVEATCSGGTGNYIAAQFTTLPQSTCNAPSNLSSSSITGSSATVSWGAVSGALSYNVDYSLSGQNSWTSGASATTLTSVTIAGLNSSTTYDWRVRSNCSSTSSSGYTTASFTTLASATCNAPASLNTTSITSSGATVSWGAVSGALSYDMQYGTSGSGPWTTVNTTSTSVNITGLSASAIYYWQVRTNCSSGSSAYTNALQFTTSAAGCTDALEPNNTLATAQSISIGANVNAEIASSTDVDYYVFTTSGSQKNVKVNLTNLPANYNLALYNSKGNQLATSTNGGTSGETLVYNNNKAGTYYVKVYGATSSDYSSTQCYSLQVLTGNTAFTATVAGIIDNTTISNAGLRLYPVPASSDITISFDAAAAGKAIVTIINQLGQEVYRRQVDITSGNNTNNINLSKLVSGVYMLKLQTTESIQSRKLIISK</sequence>
<feature type="domain" description="Fibronectin type-III" evidence="3">
    <location>
        <begin position="1194"/>
        <end position="1280"/>
    </location>
</feature>
<dbReference type="InterPro" id="IPR003961">
    <property type="entry name" value="FN3_dom"/>
</dbReference>
<dbReference type="PANTHER" id="PTHR46708:SF2">
    <property type="entry name" value="FIBRONECTIN TYPE-III DOMAIN-CONTAINING PROTEIN"/>
    <property type="match status" value="1"/>
</dbReference>
<feature type="domain" description="PA14" evidence="4">
    <location>
        <begin position="856"/>
        <end position="997"/>
    </location>
</feature>
<proteinExistence type="predicted"/>
<dbReference type="PANTHER" id="PTHR46708">
    <property type="entry name" value="TENASCIN"/>
    <property type="match status" value="1"/>
</dbReference>
<feature type="chain" id="PRO_5023832408" evidence="2">
    <location>
        <begin position="20"/>
        <end position="1501"/>
    </location>
</feature>
<dbReference type="PROSITE" id="PS50853">
    <property type="entry name" value="FN3"/>
    <property type="match status" value="3"/>
</dbReference>
<dbReference type="SUPFAM" id="SSF89260">
    <property type="entry name" value="Collagen-binding domain"/>
    <property type="match status" value="1"/>
</dbReference>
<dbReference type="InterPro" id="IPR050991">
    <property type="entry name" value="ECM_Regulatory_Proteins"/>
</dbReference>
<accession>A0A5J5IFL1</accession>
<keyword evidence="1" id="KW-0677">Repeat</keyword>
<dbReference type="Pfam" id="PF18962">
    <property type="entry name" value="Por_Secre_tail"/>
    <property type="match status" value="1"/>
</dbReference>
<dbReference type="SMART" id="SM00758">
    <property type="entry name" value="PA14"/>
    <property type="match status" value="3"/>
</dbReference>
<evidence type="ECO:0000259" key="3">
    <source>
        <dbReference type="PROSITE" id="PS50853"/>
    </source>
</evidence>
<feature type="domain" description="Fibronectin type-III" evidence="3">
    <location>
        <begin position="1101"/>
        <end position="1189"/>
    </location>
</feature>